<keyword evidence="3" id="KW-0812">Transmembrane</keyword>
<dbReference type="Pfam" id="PF01554">
    <property type="entry name" value="MatE"/>
    <property type="match status" value="2"/>
</dbReference>
<evidence type="ECO:0000313" key="4">
    <source>
        <dbReference type="EMBL" id="EAR86215.1"/>
    </source>
</evidence>
<dbReference type="KEGG" id="tet:TTHERM_00700980"/>
<reference evidence="5" key="1">
    <citation type="journal article" date="2006" name="PLoS Biol.">
        <title>Macronuclear genome sequence of the ciliate Tetrahymena thermophila, a model eukaryote.</title>
        <authorList>
            <person name="Eisen J.A."/>
            <person name="Coyne R.S."/>
            <person name="Wu M."/>
            <person name="Wu D."/>
            <person name="Thiagarajan M."/>
            <person name="Wortman J.R."/>
            <person name="Badger J.H."/>
            <person name="Ren Q."/>
            <person name="Amedeo P."/>
            <person name="Jones K.M."/>
            <person name="Tallon L.J."/>
            <person name="Delcher A.L."/>
            <person name="Salzberg S.L."/>
            <person name="Silva J.C."/>
            <person name="Haas B.J."/>
            <person name="Majoros W.H."/>
            <person name="Farzad M."/>
            <person name="Carlton J.M."/>
            <person name="Smith R.K. Jr."/>
            <person name="Garg J."/>
            <person name="Pearlman R.E."/>
            <person name="Karrer K.M."/>
            <person name="Sun L."/>
            <person name="Manning G."/>
            <person name="Elde N.C."/>
            <person name="Turkewitz A.P."/>
            <person name="Asai D.J."/>
            <person name="Wilkes D.E."/>
            <person name="Wang Y."/>
            <person name="Cai H."/>
            <person name="Collins K."/>
            <person name="Stewart B.A."/>
            <person name="Lee S.R."/>
            <person name="Wilamowska K."/>
            <person name="Weinberg Z."/>
            <person name="Ruzzo W.L."/>
            <person name="Wloga D."/>
            <person name="Gaertig J."/>
            <person name="Frankel J."/>
            <person name="Tsao C.-C."/>
            <person name="Gorovsky M.A."/>
            <person name="Keeling P.J."/>
            <person name="Waller R.F."/>
            <person name="Patron N.J."/>
            <person name="Cherry J.M."/>
            <person name="Stover N.A."/>
            <person name="Krieger C.J."/>
            <person name="del Toro C."/>
            <person name="Ryder H.F."/>
            <person name="Williamson S.C."/>
            <person name="Barbeau R.A."/>
            <person name="Hamilton E.P."/>
            <person name="Orias E."/>
        </authorList>
    </citation>
    <scope>NUCLEOTIDE SEQUENCE [LARGE SCALE GENOMIC DNA]</scope>
    <source>
        <strain evidence="5">SB210</strain>
    </source>
</reference>
<dbReference type="GeneID" id="7837885"/>
<sequence length="768" mass="87250">MNLAQYQTPLFQKDNEIPSSGRESSGRGLYDPPLFNNKQKKEIHLEQYINESFNQEQEQKYSQSATNKKKNDTQRQKNVERILGKPQKKSLSESGSVEEYKMQTDDKGSGRGSFENNFREKNALSKHTIFTQGEHTQTSLTTSYIMNTDFWALSYTKNQNNKKSYFIKLLLLAGQSALFLLLEWIPFIISLHFIGTSDDSATTGGYGMGIVWSNCFIEFIFGGLGLGLQILVMQAIQEERMNQAMNLFKKGIVIVTISMIPISILMFLSGFIIGGISGNKQLGNYTYQYCTYGIPAFYFNGIYNILKGFLRAKKQGFLAFISISFAAVTSIFWNWLFILKIDSQSEVIGAALARDIIEAINVIMLFIFLYIKNKKEDKFSLKFTKLAFKGWSELTKFCLPIGGLLFLEWIGYELFTFQATHLSDSEFSAHVIFNIFNTVYYQVAYGISIAITSQVNQEMAVSDLVSSLKYSKYGILITFIYIFITMLPMAFLSGPFSRAFTNDSQSQQTIQQSYGLFLTCLAMDAVLASIVGITRGIGKQKIAAIIFILSFLVLGQILASIFSYLLEGGVVGIWLSILASIFIANFSQAIWTGFTDWEKSLIDLQSVKQKEEKERKRMMLERIKSHNSLIQYEDQYLDTDEDIKHREEKSQAIQPHPSNNQLEKYNTDQVILEKEENNSTINNTSNNTFLGKLSSKNSNKNNSNTINSENNNDFSHQDNTSSIFKQNAINSSDKIKENSLEDLSDQQSRHNLQDITEEDISQNSKIQM</sequence>
<dbReference type="Proteomes" id="UP000009168">
    <property type="component" value="Unassembled WGS sequence"/>
</dbReference>
<dbReference type="OrthoDB" id="304203at2759"/>
<dbReference type="eggNOG" id="KOG1347">
    <property type="taxonomic scope" value="Eukaryota"/>
</dbReference>
<feature type="region of interest" description="Disordered" evidence="2">
    <location>
        <begin position="740"/>
        <end position="768"/>
    </location>
</feature>
<feature type="transmembrane region" description="Helical" evidence="3">
    <location>
        <begin position="165"/>
        <end position="189"/>
    </location>
</feature>
<evidence type="ECO:0000313" key="5">
    <source>
        <dbReference type="Proteomes" id="UP000009168"/>
    </source>
</evidence>
<protein>
    <submittedName>
        <fullName evidence="4">MATE efflux family protein</fullName>
    </submittedName>
</protein>
<dbReference type="InParanoid" id="Q22LQ1"/>
<dbReference type="EMBL" id="GG662861">
    <property type="protein sequence ID" value="EAR86215.1"/>
    <property type="molecule type" value="Genomic_DNA"/>
</dbReference>
<organism evidence="4 5">
    <name type="scientific">Tetrahymena thermophila (strain SB210)</name>
    <dbReference type="NCBI Taxonomy" id="312017"/>
    <lineage>
        <taxon>Eukaryota</taxon>
        <taxon>Sar</taxon>
        <taxon>Alveolata</taxon>
        <taxon>Ciliophora</taxon>
        <taxon>Intramacronucleata</taxon>
        <taxon>Oligohymenophorea</taxon>
        <taxon>Hymenostomatida</taxon>
        <taxon>Tetrahymenina</taxon>
        <taxon>Tetrahymenidae</taxon>
        <taxon>Tetrahymena</taxon>
    </lineage>
</organism>
<dbReference type="RefSeq" id="XP_976810.1">
    <property type="nucleotide sequence ID" value="XM_971717.1"/>
</dbReference>
<accession>Q22LQ1</accession>
<feature type="transmembrane region" description="Helical" evidence="3">
    <location>
        <begin position="473"/>
        <end position="494"/>
    </location>
</feature>
<dbReference type="GO" id="GO:0016020">
    <property type="term" value="C:membrane"/>
    <property type="evidence" value="ECO:0007669"/>
    <property type="project" value="InterPro"/>
</dbReference>
<feature type="compositionally biased region" description="Basic and acidic residues" evidence="2">
    <location>
        <begin position="98"/>
        <end position="109"/>
    </location>
</feature>
<dbReference type="GO" id="GO:0042910">
    <property type="term" value="F:xenobiotic transmembrane transporter activity"/>
    <property type="evidence" value="ECO:0007669"/>
    <property type="project" value="InterPro"/>
</dbReference>
<feature type="region of interest" description="Disordered" evidence="2">
    <location>
        <begin position="1"/>
        <end position="114"/>
    </location>
</feature>
<feature type="transmembrane region" description="Helical" evidence="3">
    <location>
        <begin position="571"/>
        <end position="591"/>
    </location>
</feature>
<feature type="transmembrane region" description="Helical" evidence="3">
    <location>
        <begin position="209"/>
        <end position="232"/>
    </location>
</feature>
<feature type="transmembrane region" description="Helical" evidence="3">
    <location>
        <begin position="285"/>
        <end position="305"/>
    </location>
</feature>
<dbReference type="STRING" id="312017.Q22LQ1"/>
<dbReference type="GO" id="GO:0015297">
    <property type="term" value="F:antiporter activity"/>
    <property type="evidence" value="ECO:0007669"/>
    <property type="project" value="InterPro"/>
</dbReference>
<feature type="transmembrane region" description="Helical" evidence="3">
    <location>
        <begin position="394"/>
        <end position="412"/>
    </location>
</feature>
<comment type="similarity">
    <text evidence="1">Belongs to the multi antimicrobial extrusion (MATE) (TC 2.A.66.1) family.</text>
</comment>
<feature type="transmembrane region" description="Helical" evidence="3">
    <location>
        <begin position="545"/>
        <end position="565"/>
    </location>
</feature>
<gene>
    <name evidence="4" type="ORF">TTHERM_00700980</name>
</gene>
<feature type="transmembrane region" description="Helical" evidence="3">
    <location>
        <begin position="317"/>
        <end position="336"/>
    </location>
</feature>
<feature type="compositionally biased region" description="Polar residues" evidence="2">
    <location>
        <begin position="1"/>
        <end position="10"/>
    </location>
</feature>
<proteinExistence type="inferred from homology"/>
<feature type="transmembrane region" description="Helical" evidence="3">
    <location>
        <begin position="432"/>
        <end position="452"/>
    </location>
</feature>
<feature type="compositionally biased region" description="Low complexity" evidence="2">
    <location>
        <begin position="678"/>
        <end position="712"/>
    </location>
</feature>
<evidence type="ECO:0000256" key="1">
    <source>
        <dbReference type="ARBA" id="ARBA00010199"/>
    </source>
</evidence>
<feature type="compositionally biased region" description="Polar residues" evidence="2">
    <location>
        <begin position="49"/>
        <end position="66"/>
    </location>
</feature>
<evidence type="ECO:0000256" key="3">
    <source>
        <dbReference type="SAM" id="Phobius"/>
    </source>
</evidence>
<evidence type="ECO:0000256" key="2">
    <source>
        <dbReference type="SAM" id="MobiDB-lite"/>
    </source>
</evidence>
<feature type="transmembrane region" description="Helical" evidence="3">
    <location>
        <begin position="514"/>
        <end position="533"/>
    </location>
</feature>
<keyword evidence="3" id="KW-1133">Transmembrane helix</keyword>
<feature type="transmembrane region" description="Helical" evidence="3">
    <location>
        <begin position="356"/>
        <end position="373"/>
    </location>
</feature>
<dbReference type="HOGENOM" id="CLU_363914_0_0_1"/>
<dbReference type="InterPro" id="IPR002528">
    <property type="entry name" value="MATE_fam"/>
</dbReference>
<keyword evidence="5" id="KW-1185">Reference proteome</keyword>
<name>Q22LQ1_TETTS</name>
<feature type="region of interest" description="Disordered" evidence="2">
    <location>
        <begin position="676"/>
        <end position="719"/>
    </location>
</feature>
<dbReference type="AlphaFoldDB" id="Q22LQ1"/>
<keyword evidence="3" id="KW-0472">Membrane</keyword>
<feature type="transmembrane region" description="Helical" evidence="3">
    <location>
        <begin position="252"/>
        <end position="273"/>
    </location>
</feature>
<dbReference type="PANTHER" id="PTHR11206">
    <property type="entry name" value="MULTIDRUG RESISTANCE PROTEIN"/>
    <property type="match status" value="1"/>
</dbReference>
<feature type="compositionally biased region" description="Basic and acidic residues" evidence="2">
    <location>
        <begin position="69"/>
        <end position="83"/>
    </location>
</feature>